<proteinExistence type="predicted"/>
<accession>A0A811QN08</accession>
<evidence type="ECO:0000313" key="3">
    <source>
        <dbReference type="Proteomes" id="UP000604825"/>
    </source>
</evidence>
<sequence>MAAPGGGVIRPAVTAALGGGAAIRASTPPHGGFDDGSIGNPLAAPLSKLMAAAAPSPSRSGLPWWWRRRPSRGSLTIAVVVAAADSPLQWRRPLSGDRVLLGTSGTAASPMTAHSTSALRPPPPPEPAYPTRSLSNV</sequence>
<evidence type="ECO:0000313" key="2">
    <source>
        <dbReference type="EMBL" id="CAD6260504.1"/>
    </source>
</evidence>
<dbReference type="AlphaFoldDB" id="A0A811QN08"/>
<gene>
    <name evidence="2" type="ORF">NCGR_LOCUS43938</name>
</gene>
<reference evidence="2" key="1">
    <citation type="submission" date="2020-10" db="EMBL/GenBank/DDBJ databases">
        <authorList>
            <person name="Han B."/>
            <person name="Lu T."/>
            <person name="Zhao Q."/>
            <person name="Huang X."/>
            <person name="Zhao Y."/>
        </authorList>
    </citation>
    <scope>NUCLEOTIDE SEQUENCE</scope>
</reference>
<dbReference type="EMBL" id="CAJGYO010000011">
    <property type="protein sequence ID" value="CAD6260504.1"/>
    <property type="molecule type" value="Genomic_DNA"/>
</dbReference>
<evidence type="ECO:0000256" key="1">
    <source>
        <dbReference type="SAM" id="MobiDB-lite"/>
    </source>
</evidence>
<keyword evidence="3" id="KW-1185">Reference proteome</keyword>
<organism evidence="2 3">
    <name type="scientific">Miscanthus lutarioriparius</name>
    <dbReference type="NCBI Taxonomy" id="422564"/>
    <lineage>
        <taxon>Eukaryota</taxon>
        <taxon>Viridiplantae</taxon>
        <taxon>Streptophyta</taxon>
        <taxon>Embryophyta</taxon>
        <taxon>Tracheophyta</taxon>
        <taxon>Spermatophyta</taxon>
        <taxon>Magnoliopsida</taxon>
        <taxon>Liliopsida</taxon>
        <taxon>Poales</taxon>
        <taxon>Poaceae</taxon>
        <taxon>PACMAD clade</taxon>
        <taxon>Panicoideae</taxon>
        <taxon>Andropogonodae</taxon>
        <taxon>Andropogoneae</taxon>
        <taxon>Saccharinae</taxon>
        <taxon>Miscanthus</taxon>
    </lineage>
</organism>
<feature type="region of interest" description="Disordered" evidence="1">
    <location>
        <begin position="100"/>
        <end position="137"/>
    </location>
</feature>
<protein>
    <submittedName>
        <fullName evidence="2">Uncharacterized protein</fullName>
    </submittedName>
</protein>
<dbReference type="Proteomes" id="UP000604825">
    <property type="component" value="Unassembled WGS sequence"/>
</dbReference>
<feature type="compositionally biased region" description="Polar residues" evidence="1">
    <location>
        <begin position="103"/>
        <end position="118"/>
    </location>
</feature>
<comment type="caution">
    <text evidence="2">The sequence shown here is derived from an EMBL/GenBank/DDBJ whole genome shotgun (WGS) entry which is preliminary data.</text>
</comment>
<name>A0A811QN08_9POAL</name>